<evidence type="ECO:0000313" key="17">
    <source>
        <dbReference type="EMBL" id="CAI8027730.1"/>
    </source>
</evidence>
<evidence type="ECO:0000256" key="5">
    <source>
        <dbReference type="ARBA" id="ARBA00022536"/>
    </source>
</evidence>
<dbReference type="InterPro" id="IPR036772">
    <property type="entry name" value="SRCR-like_dom_sf"/>
</dbReference>
<dbReference type="PANTHER" id="PTHR45828">
    <property type="entry name" value="CYTOCHROME B561/FERRIC REDUCTASE TRANSMEMBRANE"/>
    <property type="match status" value="1"/>
</dbReference>
<dbReference type="InterPro" id="IPR002861">
    <property type="entry name" value="Reeler_dom"/>
</dbReference>
<dbReference type="Proteomes" id="UP001174909">
    <property type="component" value="Unassembled WGS sequence"/>
</dbReference>
<dbReference type="GO" id="GO:0016020">
    <property type="term" value="C:membrane"/>
    <property type="evidence" value="ECO:0007669"/>
    <property type="project" value="InterPro"/>
</dbReference>
<dbReference type="SMART" id="SM00181">
    <property type="entry name" value="EGF"/>
    <property type="match status" value="2"/>
</dbReference>
<comment type="caution">
    <text evidence="12">Lacks conserved residue(s) required for the propagation of feature annotation.</text>
</comment>
<gene>
    <name evidence="17" type="ORF">GBAR_LOCUS15805</name>
</gene>
<keyword evidence="10 12" id="KW-1015">Disulfide bond</keyword>
<dbReference type="GO" id="GO:0005576">
    <property type="term" value="C:extracellular region"/>
    <property type="evidence" value="ECO:0007669"/>
    <property type="project" value="UniProtKB-SubCell"/>
</dbReference>
<feature type="domain" description="EGF-like" evidence="14">
    <location>
        <begin position="504"/>
        <end position="548"/>
    </location>
</feature>
<dbReference type="CDD" id="cd08544">
    <property type="entry name" value="Reeler"/>
    <property type="match status" value="1"/>
</dbReference>
<evidence type="ECO:0000256" key="8">
    <source>
        <dbReference type="ARBA" id="ARBA00022859"/>
    </source>
</evidence>
<name>A0AA35WV26_GEOBA</name>
<comment type="subcellular location">
    <subcellularLocation>
        <location evidence="1">Secreted</location>
    </subcellularLocation>
</comment>
<feature type="domain" description="SRCR" evidence="15">
    <location>
        <begin position="361"/>
        <end position="458"/>
    </location>
</feature>
<keyword evidence="18" id="KW-1185">Reference proteome</keyword>
<keyword evidence="4" id="KW-0929">Antimicrobial</keyword>
<dbReference type="InterPro" id="IPR051237">
    <property type="entry name" value="Ferric-chelate_Red/DefProt"/>
</dbReference>
<keyword evidence="9" id="KW-0044">Antibiotic</keyword>
<dbReference type="InterPro" id="IPR000152">
    <property type="entry name" value="EGF-type_Asp/Asn_hydroxyl_site"/>
</dbReference>
<dbReference type="PROSITE" id="PS01186">
    <property type="entry name" value="EGF_2"/>
    <property type="match status" value="1"/>
</dbReference>
<dbReference type="PANTHER" id="PTHR45828:SF9">
    <property type="entry name" value="CELL WALL INTEGRITY AND STRESS RESPONSE COMPONENT 4-LIKE-RELATED"/>
    <property type="match status" value="1"/>
</dbReference>
<comment type="caution">
    <text evidence="17">The sequence shown here is derived from an EMBL/GenBank/DDBJ whole genome shotgun (WGS) entry which is preliminary data.</text>
</comment>
<evidence type="ECO:0000256" key="2">
    <source>
        <dbReference type="ARBA" id="ARBA00008501"/>
    </source>
</evidence>
<keyword evidence="3" id="KW-0964">Secreted</keyword>
<evidence type="ECO:0000259" key="16">
    <source>
        <dbReference type="PROSITE" id="PS51019"/>
    </source>
</evidence>
<comment type="similarity">
    <text evidence="2">Belongs to the insect defense protein family.</text>
</comment>
<dbReference type="PROSITE" id="PS01187">
    <property type="entry name" value="EGF_CA"/>
    <property type="match status" value="1"/>
</dbReference>
<evidence type="ECO:0000256" key="3">
    <source>
        <dbReference type="ARBA" id="ARBA00022525"/>
    </source>
</evidence>
<keyword evidence="5 11" id="KW-0245">EGF-like domain</keyword>
<dbReference type="SMART" id="SM00179">
    <property type="entry name" value="EGF_CA"/>
    <property type="match status" value="2"/>
</dbReference>
<organism evidence="17 18">
    <name type="scientific">Geodia barretti</name>
    <name type="common">Barrett's horny sponge</name>
    <dbReference type="NCBI Taxonomy" id="519541"/>
    <lineage>
        <taxon>Eukaryota</taxon>
        <taxon>Metazoa</taxon>
        <taxon>Porifera</taxon>
        <taxon>Demospongiae</taxon>
        <taxon>Heteroscleromorpha</taxon>
        <taxon>Tetractinellida</taxon>
        <taxon>Astrophorina</taxon>
        <taxon>Geodiidae</taxon>
        <taxon>Geodia</taxon>
    </lineage>
</organism>
<dbReference type="PROSITE" id="PS50026">
    <property type="entry name" value="EGF_3"/>
    <property type="match status" value="1"/>
</dbReference>
<dbReference type="PROSITE" id="PS00010">
    <property type="entry name" value="ASX_HYDROXYL"/>
    <property type="match status" value="1"/>
</dbReference>
<dbReference type="InterPro" id="IPR049883">
    <property type="entry name" value="NOTCH1_EGF-like"/>
</dbReference>
<dbReference type="PROSITE" id="PS51019">
    <property type="entry name" value="REELIN"/>
    <property type="match status" value="1"/>
</dbReference>
<evidence type="ECO:0000259" key="14">
    <source>
        <dbReference type="PROSITE" id="PS50026"/>
    </source>
</evidence>
<dbReference type="Pfam" id="PF02014">
    <property type="entry name" value="Reeler"/>
    <property type="match status" value="1"/>
</dbReference>
<dbReference type="GO" id="GO:0042742">
    <property type="term" value="P:defense response to bacterium"/>
    <property type="evidence" value="ECO:0007669"/>
    <property type="project" value="UniProtKB-KW"/>
</dbReference>
<dbReference type="Gene3D" id="2.60.40.4060">
    <property type="entry name" value="Reeler domain"/>
    <property type="match status" value="1"/>
</dbReference>
<sequence length="599" mass="63543">MLTPSTIVLLTLSALLPGVVHARSNGAPLAACDRIFPEGHGVASQPLEDSPFSLNVSSFGGDYIPGEAYQLTLSGSGDFRGLLVQARSIADNSPVGSFEDISDLTRLSSCNRPDSAITHSSRAEKTSVELSFTAPPAGTGPFRFQYAVVDTFTVFYAPIMSDIIEEAIVEEEPIELYFTGDTPMVTGNDITAQIYVSRPIPLLCQLITRGTPQMPVVTSEQNCTSGEVAFVNVLSGEHRVRVIAGDQDAVIRSRVIVMPDSPDFCSLNAINRGVTKYLGPDGAVANYTIEWRPIGVDAGFLCTVGDSGVAEKCSSPYTFVAGDGVTRVKVLPNPPTFQALCTVSAVNGNGEICPIEAQGDVKLVGGPDGNTGFLEVCSGAIVVRVCFDTFGANSAEFVCQELNIEAPTGTMIPTAHIAPGSEMVGRADYTCIQGSDFDNCFTPTTDAETCLPVSISCLGDTNIVSCEEGVKCVNGECMNTAEGFECICDDGFTPVPVDPTDCRDIDECVEENKMDQCAPNGKCRDDEGTYTCVCDVGFKLTADGTTCEVECENGVDSTSCPEGESCVENEDGIFTCEADRKTGTRKRGSKKGKSKSRRN</sequence>
<feature type="chain" id="PRO_5041315484" evidence="13">
    <location>
        <begin position="23"/>
        <end position="599"/>
    </location>
</feature>
<evidence type="ECO:0000256" key="7">
    <source>
        <dbReference type="ARBA" id="ARBA00022729"/>
    </source>
</evidence>
<evidence type="ECO:0000313" key="18">
    <source>
        <dbReference type="Proteomes" id="UP001174909"/>
    </source>
</evidence>
<proteinExistence type="inferred from homology"/>
<dbReference type="InterPro" id="IPR001881">
    <property type="entry name" value="EGF-like_Ca-bd_dom"/>
</dbReference>
<evidence type="ECO:0000256" key="10">
    <source>
        <dbReference type="ARBA" id="ARBA00023157"/>
    </source>
</evidence>
<dbReference type="Gene3D" id="3.10.250.10">
    <property type="entry name" value="SRCR-like domain"/>
    <property type="match status" value="1"/>
</dbReference>
<dbReference type="CDD" id="cd00054">
    <property type="entry name" value="EGF_CA"/>
    <property type="match status" value="2"/>
</dbReference>
<evidence type="ECO:0000256" key="9">
    <source>
        <dbReference type="ARBA" id="ARBA00023022"/>
    </source>
</evidence>
<keyword evidence="7 13" id="KW-0732">Signal</keyword>
<dbReference type="GO" id="GO:0045087">
    <property type="term" value="P:innate immune response"/>
    <property type="evidence" value="ECO:0007669"/>
    <property type="project" value="UniProtKB-KW"/>
</dbReference>
<dbReference type="InterPro" id="IPR001190">
    <property type="entry name" value="SRCR"/>
</dbReference>
<dbReference type="InterPro" id="IPR042307">
    <property type="entry name" value="Reeler_sf"/>
</dbReference>
<reference evidence="17" key="1">
    <citation type="submission" date="2023-03" db="EMBL/GenBank/DDBJ databases">
        <authorList>
            <person name="Steffen K."/>
            <person name="Cardenas P."/>
        </authorList>
    </citation>
    <scope>NUCLEOTIDE SEQUENCE</scope>
</reference>
<evidence type="ECO:0000256" key="6">
    <source>
        <dbReference type="ARBA" id="ARBA00022588"/>
    </source>
</evidence>
<evidence type="ECO:0000256" key="12">
    <source>
        <dbReference type="PROSITE-ProRule" id="PRU00196"/>
    </source>
</evidence>
<keyword evidence="6" id="KW-0399">Innate immunity</keyword>
<evidence type="ECO:0000256" key="11">
    <source>
        <dbReference type="PROSITE-ProRule" id="PRU00076"/>
    </source>
</evidence>
<dbReference type="Gene3D" id="2.10.25.10">
    <property type="entry name" value="Laminin"/>
    <property type="match status" value="2"/>
</dbReference>
<dbReference type="InterPro" id="IPR000742">
    <property type="entry name" value="EGF"/>
</dbReference>
<dbReference type="Pfam" id="PF07645">
    <property type="entry name" value="EGF_CA"/>
    <property type="match status" value="2"/>
</dbReference>
<evidence type="ECO:0000256" key="1">
    <source>
        <dbReference type="ARBA" id="ARBA00004613"/>
    </source>
</evidence>
<evidence type="ECO:0000256" key="4">
    <source>
        <dbReference type="ARBA" id="ARBA00022529"/>
    </source>
</evidence>
<dbReference type="SUPFAM" id="SSF56487">
    <property type="entry name" value="SRCR-like"/>
    <property type="match status" value="1"/>
</dbReference>
<accession>A0AA35WV26</accession>
<evidence type="ECO:0000259" key="15">
    <source>
        <dbReference type="PROSITE" id="PS50287"/>
    </source>
</evidence>
<protein>
    <submittedName>
        <fullName evidence="17">Reelin domain-containing protein 1</fullName>
    </submittedName>
</protein>
<evidence type="ECO:0000256" key="13">
    <source>
        <dbReference type="SAM" id="SignalP"/>
    </source>
</evidence>
<dbReference type="SUPFAM" id="SSF57196">
    <property type="entry name" value="EGF/Laminin"/>
    <property type="match status" value="2"/>
</dbReference>
<dbReference type="InterPro" id="IPR018097">
    <property type="entry name" value="EGF_Ca-bd_CS"/>
</dbReference>
<dbReference type="EMBL" id="CASHTH010002296">
    <property type="protein sequence ID" value="CAI8027730.1"/>
    <property type="molecule type" value="Genomic_DNA"/>
</dbReference>
<feature type="domain" description="Reelin" evidence="16">
    <location>
        <begin position="17"/>
        <end position="183"/>
    </location>
</feature>
<dbReference type="GO" id="GO:0005509">
    <property type="term" value="F:calcium ion binding"/>
    <property type="evidence" value="ECO:0007669"/>
    <property type="project" value="InterPro"/>
</dbReference>
<dbReference type="PROSITE" id="PS50287">
    <property type="entry name" value="SRCR_2"/>
    <property type="match status" value="1"/>
</dbReference>
<feature type="disulfide bond" evidence="12">
    <location>
        <begin position="386"/>
        <end position="450"/>
    </location>
</feature>
<dbReference type="AlphaFoldDB" id="A0AA35WV26"/>
<keyword evidence="8" id="KW-0391">Immunity</keyword>
<feature type="signal peptide" evidence="13">
    <location>
        <begin position="1"/>
        <end position="22"/>
    </location>
</feature>